<evidence type="ECO:0000313" key="2">
    <source>
        <dbReference type="EMBL" id="KUK77007.1"/>
    </source>
</evidence>
<sequence length="60" mass="6631">MIIFAVGSVILGIVGGIAARSLLAGIILAVFVFVGWFLWRLFKIQNEKENTEEPQPVKTE</sequence>
<feature type="transmembrane region" description="Helical" evidence="1">
    <location>
        <begin position="6"/>
        <end position="39"/>
    </location>
</feature>
<keyword evidence="1" id="KW-0472">Membrane</keyword>
<dbReference type="Proteomes" id="UP000053904">
    <property type="component" value="Unassembled WGS sequence"/>
</dbReference>
<evidence type="ECO:0000313" key="3">
    <source>
        <dbReference type="Proteomes" id="UP000053904"/>
    </source>
</evidence>
<dbReference type="AlphaFoldDB" id="A0A124FX58"/>
<protein>
    <submittedName>
        <fullName evidence="2">Uncharacterized protein</fullName>
    </submittedName>
</protein>
<name>A0A124FX58_9BACT</name>
<comment type="caution">
    <text evidence="2">The sequence shown here is derived from an EMBL/GenBank/DDBJ whole genome shotgun (WGS) entry which is preliminary data.</text>
</comment>
<evidence type="ECO:0000256" key="1">
    <source>
        <dbReference type="SAM" id="Phobius"/>
    </source>
</evidence>
<accession>A0A124FX58</accession>
<gene>
    <name evidence="2" type="ORF">XD93_0593</name>
</gene>
<proteinExistence type="predicted"/>
<keyword evidence="1" id="KW-1133">Transmembrane helix</keyword>
<dbReference type="EMBL" id="LGGO01000076">
    <property type="protein sequence ID" value="KUK77007.1"/>
    <property type="molecule type" value="Genomic_DNA"/>
</dbReference>
<reference evidence="3" key="1">
    <citation type="journal article" date="2015" name="MBio">
        <title>Genome-Resolved Metagenomic Analysis Reveals Roles for Candidate Phyla and Other Microbial Community Members in Biogeochemical Transformations in Oil Reservoirs.</title>
        <authorList>
            <person name="Hu P."/>
            <person name="Tom L."/>
            <person name="Singh A."/>
            <person name="Thomas B.C."/>
            <person name="Baker B.J."/>
            <person name="Piceno Y.M."/>
            <person name="Andersen G.L."/>
            <person name="Banfield J.F."/>
        </authorList>
    </citation>
    <scope>NUCLEOTIDE SEQUENCE [LARGE SCALE GENOMIC DNA]</scope>
</reference>
<organism evidence="2 3">
    <name type="scientific">candidate division WS6 bacterium 34_10</name>
    <dbReference type="NCBI Taxonomy" id="1641389"/>
    <lineage>
        <taxon>Bacteria</taxon>
        <taxon>Candidatus Dojkabacteria</taxon>
    </lineage>
</organism>
<keyword evidence="1" id="KW-0812">Transmembrane</keyword>